<feature type="binding site" evidence="5">
    <location>
        <position position="127"/>
    </location>
    <ligand>
        <name>S-adenosyl-L-methionine</name>
        <dbReference type="ChEBI" id="CHEBI:59789"/>
    </ligand>
</feature>
<dbReference type="GO" id="GO:0016428">
    <property type="term" value="F:tRNA (cytidine-5-)-methyltransferase activity"/>
    <property type="evidence" value="ECO:0007669"/>
    <property type="project" value="TreeGrafter"/>
</dbReference>
<dbReference type="SUPFAM" id="SSF53335">
    <property type="entry name" value="S-adenosyl-L-methionine-dependent methyltransferases"/>
    <property type="match status" value="1"/>
</dbReference>
<dbReference type="AlphaFoldDB" id="A0AAV3T587"/>
<feature type="domain" description="SAM-dependent MTase RsmB/NOP-type" evidence="6">
    <location>
        <begin position="14"/>
        <end position="298"/>
    </location>
</feature>
<name>A0AAV3T587_9EURY</name>
<dbReference type="Gene3D" id="3.40.50.150">
    <property type="entry name" value="Vaccinia Virus protein VP39"/>
    <property type="match status" value="1"/>
</dbReference>
<dbReference type="InterPro" id="IPR023267">
    <property type="entry name" value="RCMT"/>
</dbReference>
<dbReference type="Pfam" id="PF01189">
    <property type="entry name" value="Methyltr_RsmB-F"/>
    <property type="match status" value="1"/>
</dbReference>
<accession>A0AAV3T587</accession>
<dbReference type="GO" id="GO:0003723">
    <property type="term" value="F:RNA binding"/>
    <property type="evidence" value="ECO:0007669"/>
    <property type="project" value="UniProtKB-UniRule"/>
</dbReference>
<dbReference type="PRINTS" id="PR02008">
    <property type="entry name" value="RCMTFAMILY"/>
</dbReference>
<keyword evidence="3 5" id="KW-0949">S-adenosyl-L-methionine</keyword>
<dbReference type="InterPro" id="IPR049560">
    <property type="entry name" value="MeTrfase_RsmB-F_NOP2_cat"/>
</dbReference>
<evidence type="ECO:0000256" key="4">
    <source>
        <dbReference type="ARBA" id="ARBA00022884"/>
    </source>
</evidence>
<feature type="active site" description="Nucleophile" evidence="5">
    <location>
        <position position="227"/>
    </location>
</feature>
<evidence type="ECO:0000256" key="5">
    <source>
        <dbReference type="PROSITE-ProRule" id="PRU01023"/>
    </source>
</evidence>
<evidence type="ECO:0000256" key="2">
    <source>
        <dbReference type="ARBA" id="ARBA00022679"/>
    </source>
</evidence>
<keyword evidence="4 5" id="KW-0694">RNA-binding</keyword>
<keyword evidence="2 5" id="KW-0808">Transferase</keyword>
<dbReference type="PROSITE" id="PS51686">
    <property type="entry name" value="SAM_MT_RSMB_NOP"/>
    <property type="match status" value="1"/>
</dbReference>
<feature type="binding site" evidence="5">
    <location>
        <begin position="103"/>
        <end position="109"/>
    </location>
    <ligand>
        <name>S-adenosyl-L-methionine</name>
        <dbReference type="ChEBI" id="CHEBI:59789"/>
    </ligand>
</feature>
<gene>
    <name evidence="7" type="ORF">GCM10009019_25050</name>
</gene>
<dbReference type="PANTHER" id="PTHR22807">
    <property type="entry name" value="NOP2 YEAST -RELATED NOL1/NOP2/FMU SUN DOMAIN-CONTAINING"/>
    <property type="match status" value="1"/>
</dbReference>
<dbReference type="Gene3D" id="3.30.70.1170">
    <property type="entry name" value="Sun protein, domain 3"/>
    <property type="match status" value="1"/>
</dbReference>
<dbReference type="PANTHER" id="PTHR22807:SF74">
    <property type="entry name" value="TRNA (CYTOSINE(48)-C(5))-METHYLTRANSFERASE"/>
    <property type="match status" value="1"/>
</dbReference>
<comment type="similarity">
    <text evidence="5">Belongs to the class I-like SAM-binding methyltransferase superfamily. RsmB/NOP family.</text>
</comment>
<feature type="binding site" evidence="5">
    <location>
        <position position="174"/>
    </location>
    <ligand>
        <name>S-adenosyl-L-methionine</name>
        <dbReference type="ChEBI" id="CHEBI:59789"/>
    </ligand>
</feature>
<dbReference type="EMBL" id="BAAADU010000002">
    <property type="protein sequence ID" value="GAA0659503.1"/>
    <property type="molecule type" value="Genomic_DNA"/>
</dbReference>
<evidence type="ECO:0000256" key="3">
    <source>
        <dbReference type="ARBA" id="ARBA00022691"/>
    </source>
</evidence>
<dbReference type="GO" id="GO:0030488">
    <property type="term" value="P:tRNA methylation"/>
    <property type="evidence" value="ECO:0007669"/>
    <property type="project" value="TreeGrafter"/>
</dbReference>
<reference evidence="7 8" key="1">
    <citation type="journal article" date="2019" name="Int. J. Syst. Evol. Microbiol.">
        <title>The Global Catalogue of Microorganisms (GCM) 10K type strain sequencing project: providing services to taxonomists for standard genome sequencing and annotation.</title>
        <authorList>
            <consortium name="The Broad Institute Genomics Platform"/>
            <consortium name="The Broad Institute Genome Sequencing Center for Infectious Disease"/>
            <person name="Wu L."/>
            <person name="Ma J."/>
        </authorList>
    </citation>
    <scope>NUCLEOTIDE SEQUENCE [LARGE SCALE GENOMIC DNA]</scope>
    <source>
        <strain evidence="7 8">JCM 16327</strain>
    </source>
</reference>
<evidence type="ECO:0000313" key="7">
    <source>
        <dbReference type="EMBL" id="GAA0659503.1"/>
    </source>
</evidence>
<dbReference type="InterPro" id="IPR001678">
    <property type="entry name" value="MeTrfase_RsmB-F_NOP2_dom"/>
</dbReference>
<keyword evidence="8" id="KW-1185">Reference proteome</keyword>
<comment type="caution">
    <text evidence="7">The sequence shown here is derived from an EMBL/GenBank/DDBJ whole genome shotgun (WGS) entry which is preliminary data.</text>
</comment>
<evidence type="ECO:0000259" key="6">
    <source>
        <dbReference type="PROSITE" id="PS51686"/>
    </source>
</evidence>
<dbReference type="Proteomes" id="UP001500194">
    <property type="component" value="Unassembled WGS sequence"/>
</dbReference>
<feature type="binding site" evidence="5">
    <location>
        <position position="154"/>
    </location>
    <ligand>
        <name>S-adenosyl-L-methionine</name>
        <dbReference type="ChEBI" id="CHEBI:59789"/>
    </ligand>
</feature>
<dbReference type="InterPro" id="IPR029063">
    <property type="entry name" value="SAM-dependent_MTases_sf"/>
</dbReference>
<evidence type="ECO:0000313" key="8">
    <source>
        <dbReference type="Proteomes" id="UP001500194"/>
    </source>
</evidence>
<proteinExistence type="inferred from homology"/>
<evidence type="ECO:0000256" key="1">
    <source>
        <dbReference type="ARBA" id="ARBA00022603"/>
    </source>
</evidence>
<protein>
    <submittedName>
        <fullName evidence="7">RsmB/NOP family class I SAM-dependent RNA methyltransferase</fullName>
    </submittedName>
</protein>
<keyword evidence="1 5" id="KW-0489">Methyltransferase</keyword>
<organism evidence="7 8">
    <name type="scientific">Salarchaeum japonicum</name>
    <dbReference type="NCBI Taxonomy" id="555573"/>
    <lineage>
        <taxon>Archaea</taxon>
        <taxon>Methanobacteriati</taxon>
        <taxon>Methanobacteriota</taxon>
        <taxon>Stenosarchaea group</taxon>
        <taxon>Halobacteria</taxon>
        <taxon>Halobacteriales</taxon>
        <taxon>Halobacteriaceae</taxon>
    </lineage>
</organism>
<sequence length="298" mass="32521">MRRYESIIDDFEAFLDACERPLPTVVRVNTITGSVERAVAAFEDEGVAVSRREWSDRVLEVDTEKPGNTWPYVHGWVHGQEEVSAIPARVLDPQPGEAVWDTCAAPGSKATQLADLMDDTGLLVANDDNLGRLSALRGNADRLGVTCAAVTNADARRFDPSVVDVDAFDRVLVDAPCTCEGTIRKNLDALDEASPGASRNLARLQADILRRAVELTRDGGTVVYSTCTFAPEENEAVVDEILGEFDALSVEPYDIALDHDDGLTEWNGESYDESLANAKRFYPHQNDTGGFFAAKLTL</sequence>